<comment type="caution">
    <text evidence="2">The sequence shown here is derived from an EMBL/GenBank/DDBJ whole genome shotgun (WGS) entry which is preliminary data.</text>
</comment>
<feature type="compositionally biased region" description="Gly residues" evidence="1">
    <location>
        <begin position="25"/>
        <end position="54"/>
    </location>
</feature>
<gene>
    <name evidence="2" type="ORF">VKT23_014091</name>
</gene>
<dbReference type="Proteomes" id="UP001498398">
    <property type="component" value="Unassembled WGS sequence"/>
</dbReference>
<sequence length="309" mass="31573">MFVPFISSKYSTSRKRRDLERRKGGGGGGRGGGGSSGGGGRVGSGTSVGGGGGRSSSVSAGGSSRTATSSGNGGGPQSSIPSGSLFAGRTQGGGTRNQVYGTSNYGSGYPGLGSGSVAGRGFPFFFWPIAWGGAAGAGSAAFLHNREYGNPDNSSRPGGPMTFATFVSNSQNTTFHVVADNQTVIDLITDINTNCTSFINNSSSTSTPLVFNDSDPSAPNAQSAIQYYRASSVVLTLDGYNNSATWNNATNDTADTPLPSNIDNNLKDCLNFTIGTTVPLVDGALPTWSVPNMGLLALVWVFFHLTSLL</sequence>
<evidence type="ECO:0000313" key="3">
    <source>
        <dbReference type="Proteomes" id="UP001498398"/>
    </source>
</evidence>
<accession>A0ABR1J1R2</accession>
<evidence type="ECO:0000256" key="1">
    <source>
        <dbReference type="SAM" id="MobiDB-lite"/>
    </source>
</evidence>
<name>A0ABR1J1R2_9AGAR</name>
<keyword evidence="3" id="KW-1185">Reference proteome</keyword>
<dbReference type="EMBL" id="JBANRG010000041">
    <property type="protein sequence ID" value="KAK7447381.1"/>
    <property type="molecule type" value="Genomic_DNA"/>
</dbReference>
<evidence type="ECO:0008006" key="4">
    <source>
        <dbReference type="Google" id="ProtNLM"/>
    </source>
</evidence>
<proteinExistence type="predicted"/>
<organism evidence="2 3">
    <name type="scientific">Marasmiellus scandens</name>
    <dbReference type="NCBI Taxonomy" id="2682957"/>
    <lineage>
        <taxon>Eukaryota</taxon>
        <taxon>Fungi</taxon>
        <taxon>Dikarya</taxon>
        <taxon>Basidiomycota</taxon>
        <taxon>Agaricomycotina</taxon>
        <taxon>Agaricomycetes</taxon>
        <taxon>Agaricomycetidae</taxon>
        <taxon>Agaricales</taxon>
        <taxon>Marasmiineae</taxon>
        <taxon>Omphalotaceae</taxon>
        <taxon>Marasmiellus</taxon>
    </lineage>
</organism>
<reference evidence="2 3" key="1">
    <citation type="submission" date="2024-01" db="EMBL/GenBank/DDBJ databases">
        <title>A draft genome for the cacao thread blight pathogen Marasmiellus scandens.</title>
        <authorList>
            <person name="Baruah I.K."/>
            <person name="Leung J."/>
            <person name="Bukari Y."/>
            <person name="Amoako-Attah I."/>
            <person name="Meinhardt L.W."/>
            <person name="Bailey B.A."/>
            <person name="Cohen S.P."/>
        </authorList>
    </citation>
    <scope>NUCLEOTIDE SEQUENCE [LARGE SCALE GENOMIC DNA]</scope>
    <source>
        <strain evidence="2 3">GH-19</strain>
    </source>
</reference>
<feature type="compositionally biased region" description="Low complexity" evidence="1">
    <location>
        <begin position="55"/>
        <end position="70"/>
    </location>
</feature>
<protein>
    <recommendedName>
        <fullName evidence="4">Glycine-rich protein</fullName>
    </recommendedName>
</protein>
<evidence type="ECO:0000313" key="2">
    <source>
        <dbReference type="EMBL" id="KAK7447381.1"/>
    </source>
</evidence>
<feature type="region of interest" description="Disordered" evidence="1">
    <location>
        <begin position="1"/>
        <end position="99"/>
    </location>
</feature>